<keyword evidence="3" id="KW-1185">Reference proteome</keyword>
<proteinExistence type="predicted"/>
<reference evidence="2 3" key="1">
    <citation type="journal article" date="2021" name="BMC Genomics">
        <title>Datura genome reveals duplications of psychoactive alkaloid biosynthetic genes and high mutation rate following tissue culture.</title>
        <authorList>
            <person name="Rajewski A."/>
            <person name="Carter-House D."/>
            <person name="Stajich J."/>
            <person name="Litt A."/>
        </authorList>
    </citation>
    <scope>NUCLEOTIDE SEQUENCE [LARGE SCALE GENOMIC DNA]</scope>
    <source>
        <strain evidence="2">AR-01</strain>
    </source>
</reference>
<gene>
    <name evidence="2" type="ORF">HAX54_033375</name>
</gene>
<accession>A0ABS8VEH6</accession>
<evidence type="ECO:0000313" key="2">
    <source>
        <dbReference type="EMBL" id="MCD9644862.1"/>
    </source>
</evidence>
<comment type="caution">
    <text evidence="2">The sequence shown here is derived from an EMBL/GenBank/DDBJ whole genome shotgun (WGS) entry which is preliminary data.</text>
</comment>
<dbReference type="EMBL" id="JACEIK010004266">
    <property type="protein sequence ID" value="MCD9644862.1"/>
    <property type="molecule type" value="Genomic_DNA"/>
</dbReference>
<protein>
    <submittedName>
        <fullName evidence="2">Uncharacterized protein</fullName>
    </submittedName>
</protein>
<evidence type="ECO:0000256" key="1">
    <source>
        <dbReference type="SAM" id="MobiDB-lite"/>
    </source>
</evidence>
<name>A0ABS8VEH6_DATST</name>
<feature type="non-terminal residue" evidence="2">
    <location>
        <position position="1"/>
    </location>
</feature>
<sequence length="74" mass="8079">LHQHDILDFKVSLPPSNVSRSRRPPPVTRSHPCELTGDGRFLTASPPSSNLPLSEALPFVLVVQCIEQHSVAQA</sequence>
<dbReference type="Proteomes" id="UP000823775">
    <property type="component" value="Unassembled WGS sequence"/>
</dbReference>
<organism evidence="2 3">
    <name type="scientific">Datura stramonium</name>
    <name type="common">Jimsonweed</name>
    <name type="synonym">Common thornapple</name>
    <dbReference type="NCBI Taxonomy" id="4076"/>
    <lineage>
        <taxon>Eukaryota</taxon>
        <taxon>Viridiplantae</taxon>
        <taxon>Streptophyta</taxon>
        <taxon>Embryophyta</taxon>
        <taxon>Tracheophyta</taxon>
        <taxon>Spermatophyta</taxon>
        <taxon>Magnoliopsida</taxon>
        <taxon>eudicotyledons</taxon>
        <taxon>Gunneridae</taxon>
        <taxon>Pentapetalae</taxon>
        <taxon>asterids</taxon>
        <taxon>lamiids</taxon>
        <taxon>Solanales</taxon>
        <taxon>Solanaceae</taxon>
        <taxon>Solanoideae</taxon>
        <taxon>Datureae</taxon>
        <taxon>Datura</taxon>
    </lineage>
</organism>
<evidence type="ECO:0000313" key="3">
    <source>
        <dbReference type="Proteomes" id="UP000823775"/>
    </source>
</evidence>
<feature type="non-terminal residue" evidence="2">
    <location>
        <position position="74"/>
    </location>
</feature>
<feature type="region of interest" description="Disordered" evidence="1">
    <location>
        <begin position="12"/>
        <end position="36"/>
    </location>
</feature>